<gene>
    <name evidence="3" type="ORF">LMJ30_08200</name>
</gene>
<dbReference type="InterPro" id="IPR052967">
    <property type="entry name" value="Stress_Response_Assoc"/>
</dbReference>
<dbReference type="PANTHER" id="PTHR38463">
    <property type="entry name" value="STRESS RESPONSE PROTEIN YSNF"/>
    <property type="match status" value="1"/>
</dbReference>
<comment type="caution">
    <text evidence="3">The sequence shown here is derived from an EMBL/GenBank/DDBJ whole genome shotgun (WGS) entry which is preliminary data.</text>
</comment>
<reference evidence="3 4" key="1">
    <citation type="submission" date="2021-11" db="EMBL/GenBank/DDBJ databases">
        <authorList>
            <person name="Huq M.A."/>
        </authorList>
    </citation>
    <scope>NUCLEOTIDE SEQUENCE [LARGE SCALE GENOMIC DNA]</scope>
    <source>
        <strain evidence="3 4">MAHUQ-52</strain>
    </source>
</reference>
<evidence type="ECO:0000313" key="4">
    <source>
        <dbReference type="Proteomes" id="UP001198701"/>
    </source>
</evidence>
<protein>
    <submittedName>
        <fullName evidence="3">DUF2382 domain-containing protein</fullName>
    </submittedName>
</protein>
<organism evidence="3 4">
    <name type="scientific">Massilia agrisoli</name>
    <dbReference type="NCBI Taxonomy" id="2892444"/>
    <lineage>
        <taxon>Bacteria</taxon>
        <taxon>Pseudomonadati</taxon>
        <taxon>Pseudomonadota</taxon>
        <taxon>Betaproteobacteria</taxon>
        <taxon>Burkholderiales</taxon>
        <taxon>Oxalobacteraceae</taxon>
        <taxon>Telluria group</taxon>
        <taxon>Massilia</taxon>
    </lineage>
</organism>
<dbReference type="Pfam" id="PF09557">
    <property type="entry name" value="DUF2382"/>
    <property type="match status" value="1"/>
</dbReference>
<proteinExistence type="predicted"/>
<evidence type="ECO:0000259" key="2">
    <source>
        <dbReference type="Pfam" id="PF09557"/>
    </source>
</evidence>
<feature type="domain" description="DUF2382" evidence="2">
    <location>
        <begin position="183"/>
        <end position="292"/>
    </location>
</feature>
<dbReference type="RefSeq" id="WP_229431855.1">
    <property type="nucleotide sequence ID" value="NZ_JAJHPV010000012.1"/>
</dbReference>
<keyword evidence="4" id="KW-1185">Reference proteome</keyword>
<feature type="region of interest" description="Disordered" evidence="1">
    <location>
        <begin position="113"/>
        <end position="181"/>
    </location>
</feature>
<dbReference type="EMBL" id="JAJHPV010000012">
    <property type="protein sequence ID" value="MCC6070935.1"/>
    <property type="molecule type" value="Genomic_DNA"/>
</dbReference>
<accession>A0ABS8IRB1</accession>
<dbReference type="InterPro" id="IPR019060">
    <property type="entry name" value="DUF2382"/>
</dbReference>
<evidence type="ECO:0000256" key="1">
    <source>
        <dbReference type="SAM" id="MobiDB-lite"/>
    </source>
</evidence>
<sequence length="379" mass="42169">MQHTLVAVFDNSTDAQKAMDDLLASGFSRSDVRLSNDTLRTGATTSATRTDEDESFGDSIKNFFADLFGSDSSDRSSMYSDAVSRGNCVLTVTTQSEPEVERAADVVEAHGPIDIDEHHDMPMGGNSDMRSAAMARGAQQTSQQSMSMQSGSGASMGSGTMSSQGTSTGSSRQFAETDTQAIPVMREELKIGKREVQRGGVRIFSHVVEEPVSEDLSLREEHVSVQRRAVDQPIDPADVRAFKDTTIEMRESAEEAVVQKSARVVEEVTIGKEVTNREEHIRDTLRHTEVEVEKLAGSNDDDYYRSHWNSNFASSGKSYDDIAPAYRYGSEMRRNELYRDRPWEDVETDLRSDWTQRNPGSIWESIKAAVRHGWNRLTD</sequence>
<evidence type="ECO:0000313" key="3">
    <source>
        <dbReference type="EMBL" id="MCC6070935.1"/>
    </source>
</evidence>
<name>A0ABS8IRB1_9BURK</name>
<dbReference type="PANTHER" id="PTHR38463:SF1">
    <property type="entry name" value="STRESS RESPONSE PROTEIN YSNF"/>
    <property type="match status" value="1"/>
</dbReference>
<feature type="compositionally biased region" description="Low complexity" evidence="1">
    <location>
        <begin position="137"/>
        <end position="171"/>
    </location>
</feature>
<dbReference type="Proteomes" id="UP001198701">
    <property type="component" value="Unassembled WGS sequence"/>
</dbReference>